<sequence>MSRQVQGGLTVAALVLVPLLAVATGDAFRAALDFAAGVLSLVSLTAAVAWGLIATDRLLLSSRHRLLAQGIHRATAVASLGFLLLHVTVKVSLGHVSLIGAVVPFGLGLTGTNGLIGFGSLAGLLMIVAATTGAMRSAFATPGRIAGRWRAMHMVAYPAWCFALVHGLYTGRLAATWVTTMYCISLVGVAAAVSLRLLPRHLQNEIADRLIAMTGGQRRTREPEQSLRDLSADPLPGATGLAPQPQYEQLRREPSLSGQPLGAPLGRPRTPPRLSPPSPPLYEAERAPMGLYAGGAGGSGGDSPSDAFADPFSGRTPDPVSGPGTGLSAGYRAVSLGTDPTTVLPVTPPYGAAPGSPSGTPSGDVPLAERIPMTEELPIITEESTGRPGSWPAPSPPPPGQAFTPPAPTPAPAAPSPYDTGSVPTYDTGATPPYDTGSVPTYDAGATPAYDTGSAPQYDTGSVPVYGPNAASPYDTGAIPAYDTGALPAYDTGNLPPYTGQAPASPVGPSYEGSAYDGTGPRPGSEPPPGPLYQPPAGEPWNAPAGDRP</sequence>
<evidence type="ECO:0000256" key="1">
    <source>
        <dbReference type="SAM" id="MobiDB-lite"/>
    </source>
</evidence>
<name>A0A6G9H9I9_9ACTN</name>
<proteinExistence type="predicted"/>
<gene>
    <name evidence="3" type="ORF">HA039_23645</name>
</gene>
<dbReference type="EMBL" id="CP050177">
    <property type="protein sequence ID" value="QIQ07124.1"/>
    <property type="molecule type" value="Genomic_DNA"/>
</dbReference>
<evidence type="ECO:0008006" key="5">
    <source>
        <dbReference type="Google" id="ProtNLM"/>
    </source>
</evidence>
<keyword evidence="4" id="KW-1185">Reference proteome</keyword>
<accession>A0A6G9H9I9</accession>
<feature type="transmembrane region" description="Helical" evidence="2">
    <location>
        <begin position="115"/>
        <end position="139"/>
    </location>
</feature>
<feature type="compositionally biased region" description="Pro residues" evidence="1">
    <location>
        <begin position="269"/>
        <end position="280"/>
    </location>
</feature>
<feature type="compositionally biased region" description="Pro residues" evidence="1">
    <location>
        <begin position="524"/>
        <end position="538"/>
    </location>
</feature>
<keyword evidence="2" id="KW-1133">Transmembrane helix</keyword>
<feature type="compositionally biased region" description="Pro residues" evidence="1">
    <location>
        <begin position="391"/>
        <end position="415"/>
    </location>
</feature>
<keyword evidence="2" id="KW-0472">Membrane</keyword>
<reference evidence="3 4" key="1">
    <citation type="submission" date="2020-03" db="EMBL/GenBank/DDBJ databases">
        <title>A novel species.</title>
        <authorList>
            <person name="Gao J."/>
        </authorList>
    </citation>
    <scope>NUCLEOTIDE SEQUENCE [LARGE SCALE GENOMIC DNA]</scope>
    <source>
        <strain evidence="3 4">QMT-12</strain>
    </source>
</reference>
<feature type="compositionally biased region" description="Basic and acidic residues" evidence="1">
    <location>
        <begin position="219"/>
        <end position="231"/>
    </location>
</feature>
<feature type="transmembrane region" description="Helical" evidence="2">
    <location>
        <begin position="175"/>
        <end position="198"/>
    </location>
</feature>
<evidence type="ECO:0000313" key="3">
    <source>
        <dbReference type="EMBL" id="QIQ07124.1"/>
    </source>
</evidence>
<feature type="compositionally biased region" description="Gly residues" evidence="1">
    <location>
        <begin position="292"/>
        <end position="301"/>
    </location>
</feature>
<dbReference type="KEGG" id="slia:HA039_23645"/>
<organism evidence="3 4">
    <name type="scientific">Streptomyces liangshanensis</name>
    <dbReference type="NCBI Taxonomy" id="2717324"/>
    <lineage>
        <taxon>Bacteria</taxon>
        <taxon>Bacillati</taxon>
        <taxon>Actinomycetota</taxon>
        <taxon>Actinomycetes</taxon>
        <taxon>Kitasatosporales</taxon>
        <taxon>Streptomycetaceae</taxon>
        <taxon>Streptomyces</taxon>
    </lineage>
</organism>
<feature type="compositionally biased region" description="Low complexity" evidence="1">
    <location>
        <begin position="338"/>
        <end position="363"/>
    </location>
</feature>
<evidence type="ECO:0000313" key="4">
    <source>
        <dbReference type="Proteomes" id="UP000501179"/>
    </source>
</evidence>
<protein>
    <recommendedName>
        <fullName evidence="5">Cytochrome b/b6 domain-containing protein</fullName>
    </recommendedName>
</protein>
<feature type="transmembrane region" description="Helical" evidence="2">
    <location>
        <begin position="76"/>
        <end position="103"/>
    </location>
</feature>
<feature type="region of interest" description="Disordered" evidence="1">
    <location>
        <begin position="214"/>
        <end position="549"/>
    </location>
</feature>
<feature type="transmembrane region" description="Helical" evidence="2">
    <location>
        <begin position="35"/>
        <end position="55"/>
    </location>
</feature>
<keyword evidence="2" id="KW-0812">Transmembrane</keyword>
<dbReference type="Proteomes" id="UP000501179">
    <property type="component" value="Chromosome"/>
</dbReference>
<dbReference type="AlphaFoldDB" id="A0A6G9H9I9"/>
<evidence type="ECO:0000256" key="2">
    <source>
        <dbReference type="SAM" id="Phobius"/>
    </source>
</evidence>